<proteinExistence type="predicted"/>
<keyword evidence="2" id="KW-1185">Reference proteome</keyword>
<protein>
    <submittedName>
        <fullName evidence="1">Uncharacterized protein</fullName>
    </submittedName>
</protein>
<dbReference type="EMBL" id="KQ965792">
    <property type="protein sequence ID" value="KXS12062.1"/>
    <property type="molecule type" value="Genomic_DNA"/>
</dbReference>
<accession>A0A139A5F9</accession>
<dbReference type="AlphaFoldDB" id="A0A139A5F9"/>
<dbReference type="Proteomes" id="UP000070544">
    <property type="component" value="Unassembled WGS sequence"/>
</dbReference>
<sequence length="101" mass="11205">MVELCCRNKGPKLPTHPVLSAFVTCSLAPAIARTWQVRDAVPAPPHLDVIGPRRYARSVVLHVASEVSRHGNVARLLKGEGSLEWECEKVVRRNSGDQRRT</sequence>
<reference evidence="1 2" key="1">
    <citation type="journal article" date="2015" name="Genome Biol. Evol.">
        <title>Phylogenomic analyses indicate that early fungi evolved digesting cell walls of algal ancestors of land plants.</title>
        <authorList>
            <person name="Chang Y."/>
            <person name="Wang S."/>
            <person name="Sekimoto S."/>
            <person name="Aerts A.L."/>
            <person name="Choi C."/>
            <person name="Clum A."/>
            <person name="LaButti K.M."/>
            <person name="Lindquist E.A."/>
            <person name="Yee Ngan C."/>
            <person name="Ohm R.A."/>
            <person name="Salamov A.A."/>
            <person name="Grigoriev I.V."/>
            <person name="Spatafora J.W."/>
            <person name="Berbee M.L."/>
        </authorList>
    </citation>
    <scope>NUCLEOTIDE SEQUENCE [LARGE SCALE GENOMIC DNA]</scope>
    <source>
        <strain evidence="1 2">JEL478</strain>
    </source>
</reference>
<organism evidence="1 2">
    <name type="scientific">Gonapodya prolifera (strain JEL478)</name>
    <name type="common">Monoblepharis prolifera</name>
    <dbReference type="NCBI Taxonomy" id="1344416"/>
    <lineage>
        <taxon>Eukaryota</taxon>
        <taxon>Fungi</taxon>
        <taxon>Fungi incertae sedis</taxon>
        <taxon>Chytridiomycota</taxon>
        <taxon>Chytridiomycota incertae sedis</taxon>
        <taxon>Monoblepharidomycetes</taxon>
        <taxon>Monoblepharidales</taxon>
        <taxon>Gonapodyaceae</taxon>
        <taxon>Gonapodya</taxon>
    </lineage>
</organism>
<name>A0A139A5F9_GONPJ</name>
<gene>
    <name evidence="1" type="ORF">M427DRAFT_413334</name>
</gene>
<evidence type="ECO:0000313" key="2">
    <source>
        <dbReference type="Proteomes" id="UP000070544"/>
    </source>
</evidence>
<evidence type="ECO:0000313" key="1">
    <source>
        <dbReference type="EMBL" id="KXS12062.1"/>
    </source>
</evidence>